<feature type="region of interest" description="Disordered" evidence="1">
    <location>
        <begin position="414"/>
        <end position="460"/>
    </location>
</feature>
<feature type="region of interest" description="Disordered" evidence="1">
    <location>
        <begin position="326"/>
        <end position="369"/>
    </location>
</feature>
<gene>
    <name evidence="2" type="ORF">WJX72_004000</name>
</gene>
<keyword evidence="3" id="KW-1185">Reference proteome</keyword>
<feature type="compositionally biased region" description="Basic and acidic residues" evidence="1">
    <location>
        <begin position="329"/>
        <end position="343"/>
    </location>
</feature>
<evidence type="ECO:0000256" key="1">
    <source>
        <dbReference type="SAM" id="MobiDB-lite"/>
    </source>
</evidence>
<proteinExistence type="predicted"/>
<feature type="region of interest" description="Disordered" evidence="1">
    <location>
        <begin position="1"/>
        <end position="23"/>
    </location>
</feature>
<feature type="compositionally biased region" description="Low complexity" evidence="1">
    <location>
        <begin position="356"/>
        <end position="368"/>
    </location>
</feature>
<dbReference type="EMBL" id="JALJOR010000004">
    <property type="protein sequence ID" value="KAK9817901.1"/>
    <property type="molecule type" value="Genomic_DNA"/>
</dbReference>
<comment type="caution">
    <text evidence="2">The sequence shown here is derived from an EMBL/GenBank/DDBJ whole genome shotgun (WGS) entry which is preliminary data.</text>
</comment>
<feature type="compositionally biased region" description="Low complexity" evidence="1">
    <location>
        <begin position="483"/>
        <end position="504"/>
    </location>
</feature>
<protein>
    <submittedName>
        <fullName evidence="2">Uncharacterized protein</fullName>
    </submittedName>
</protein>
<dbReference type="Proteomes" id="UP001489004">
    <property type="component" value="Unassembled WGS sequence"/>
</dbReference>
<evidence type="ECO:0000313" key="3">
    <source>
        <dbReference type="Proteomes" id="UP001489004"/>
    </source>
</evidence>
<evidence type="ECO:0000313" key="2">
    <source>
        <dbReference type="EMBL" id="KAK9817901.1"/>
    </source>
</evidence>
<feature type="region of interest" description="Disordered" evidence="1">
    <location>
        <begin position="481"/>
        <end position="509"/>
    </location>
</feature>
<name>A0AAW1PVZ7_9CHLO</name>
<sequence length="606" mass="65140">MSAASPKRQQVTKQEDADVFLESDFPRKPPKWCRLDASDYEEMKKEVNGAPVGPATFSDQQLKDAAEDLEYLNRSEGRRVTYSARPGRSYQEWKYLTQTDTGEECEGGNQKTRAAYDGVAKLLKWTAPTLTYVKVCSTCHQAKIAATSFNFATTPDGFSPSCHSCAAAGASGSQSKAEPKQRRIVTEPTVTEKVCSRCEIKQPAADFPRDKYRSDGLKTTCKACNAICSAAWRKRLAPVPEPRVAEKTCKKCKETKLAGEFYRDRNNPDGLNRYCKSCSYYAKGAITAAEAPDPTANLASSDRTKVLTNGRSVSLPALAIARNSLDGRGSFEGRSSMDGRTSLEGRGGPSPGPDQSGVSGSPLSSSGPEQVVALQAENNRLVTALSQACAQAHHLAAQLSMAQQEVARLTKAMQNARVSTPAPQDSPSEPQQLQSMDTTQTVDAPAPAELPPTIEPLTERGEWDQQTMDTTMLGALHQAWMEQQGQSGSQQAPQQQQAQQPPQGWMLSGVRPDAILNGMASGHPNELQSLAFGAPLPSGVKAEPEQFNISAVAQFLSGGAQARTAFGPRLHGQLPRSSSRGPARERNATLQLASACALACSGAAWR</sequence>
<feature type="compositionally biased region" description="Polar residues" evidence="1">
    <location>
        <begin position="414"/>
        <end position="442"/>
    </location>
</feature>
<organism evidence="2 3">
    <name type="scientific">[Myrmecia] bisecta</name>
    <dbReference type="NCBI Taxonomy" id="41462"/>
    <lineage>
        <taxon>Eukaryota</taxon>
        <taxon>Viridiplantae</taxon>
        <taxon>Chlorophyta</taxon>
        <taxon>core chlorophytes</taxon>
        <taxon>Trebouxiophyceae</taxon>
        <taxon>Trebouxiales</taxon>
        <taxon>Trebouxiaceae</taxon>
        <taxon>Myrmecia</taxon>
    </lineage>
</organism>
<dbReference type="AlphaFoldDB" id="A0AAW1PVZ7"/>
<accession>A0AAW1PVZ7</accession>
<reference evidence="2 3" key="1">
    <citation type="journal article" date="2024" name="Nat. Commun.">
        <title>Phylogenomics reveals the evolutionary origins of lichenization in chlorophyte algae.</title>
        <authorList>
            <person name="Puginier C."/>
            <person name="Libourel C."/>
            <person name="Otte J."/>
            <person name="Skaloud P."/>
            <person name="Haon M."/>
            <person name="Grisel S."/>
            <person name="Petersen M."/>
            <person name="Berrin J.G."/>
            <person name="Delaux P.M."/>
            <person name="Dal Grande F."/>
            <person name="Keller J."/>
        </authorList>
    </citation>
    <scope>NUCLEOTIDE SEQUENCE [LARGE SCALE GENOMIC DNA]</scope>
    <source>
        <strain evidence="2 3">SAG 2043</strain>
    </source>
</reference>
<feature type="region of interest" description="Disordered" evidence="1">
    <location>
        <begin position="567"/>
        <end position="586"/>
    </location>
</feature>